<evidence type="ECO:0000259" key="1">
    <source>
        <dbReference type="PROSITE" id="PS50994"/>
    </source>
</evidence>
<organism evidence="2 3">
    <name type="scientific">candidate division WWE3 bacterium CG08_land_8_20_14_0_20_40_13</name>
    <dbReference type="NCBI Taxonomy" id="1975084"/>
    <lineage>
        <taxon>Bacteria</taxon>
        <taxon>Katanobacteria</taxon>
    </lineage>
</organism>
<protein>
    <recommendedName>
        <fullName evidence="1">Integrase catalytic domain-containing protein</fullName>
    </recommendedName>
</protein>
<dbReference type="GO" id="GO:0015074">
    <property type="term" value="P:DNA integration"/>
    <property type="evidence" value="ECO:0007669"/>
    <property type="project" value="InterPro"/>
</dbReference>
<dbReference type="InterPro" id="IPR001584">
    <property type="entry name" value="Integrase_cat-core"/>
</dbReference>
<reference evidence="3" key="1">
    <citation type="submission" date="2017-09" db="EMBL/GenBank/DDBJ databases">
        <title>Depth-based differentiation of microbial function through sediment-hosted aquifers and enrichment of novel symbionts in the deep terrestrial subsurface.</title>
        <authorList>
            <person name="Probst A.J."/>
            <person name="Ladd B."/>
            <person name="Jarett J.K."/>
            <person name="Geller-Mcgrath D.E."/>
            <person name="Sieber C.M.K."/>
            <person name="Emerson J.B."/>
            <person name="Anantharaman K."/>
            <person name="Thomas B.C."/>
            <person name="Malmstrom R."/>
            <person name="Stieglmeier M."/>
            <person name="Klingl A."/>
            <person name="Woyke T."/>
            <person name="Ryan C.M."/>
            <person name="Banfield J.F."/>
        </authorList>
    </citation>
    <scope>NUCLEOTIDE SEQUENCE [LARGE SCALE GENOMIC DNA]</scope>
</reference>
<dbReference type="PANTHER" id="PTHR46889">
    <property type="entry name" value="TRANSPOSASE INSF FOR INSERTION SEQUENCE IS3B-RELATED"/>
    <property type="match status" value="1"/>
</dbReference>
<proteinExistence type="predicted"/>
<evidence type="ECO:0000313" key="3">
    <source>
        <dbReference type="Proteomes" id="UP000230340"/>
    </source>
</evidence>
<dbReference type="PROSITE" id="PS50994">
    <property type="entry name" value="INTEGRASE"/>
    <property type="match status" value="1"/>
</dbReference>
<dbReference type="SUPFAM" id="SSF53098">
    <property type="entry name" value="Ribonuclease H-like"/>
    <property type="match status" value="1"/>
</dbReference>
<dbReference type="InterPro" id="IPR012337">
    <property type="entry name" value="RNaseH-like_sf"/>
</dbReference>
<dbReference type="Pfam" id="PF00665">
    <property type="entry name" value="rve"/>
    <property type="match status" value="1"/>
</dbReference>
<dbReference type="EMBL" id="PEYT01000009">
    <property type="protein sequence ID" value="PIS23180.1"/>
    <property type="molecule type" value="Genomic_DNA"/>
</dbReference>
<dbReference type="Proteomes" id="UP000230340">
    <property type="component" value="Unassembled WGS sequence"/>
</dbReference>
<dbReference type="Pfam" id="PF13333">
    <property type="entry name" value="rve_2"/>
    <property type="match status" value="1"/>
</dbReference>
<sequence length="168" mass="19432">MCFRSNICCLTYIDYQNHNIYLATVEDIFTGEILSAEISNQHDSILALSAIQQAINTNRIPEVFHTDQGSEFMARIVTNYPENYGVKVSVSDKGSPRQNGYKESFFGRFKEENGDLNRFESLGELIEEIYSYINYYNNYRIHTALKMTPSEFKRRFQDADMLSQKSGT</sequence>
<dbReference type="GO" id="GO:0003676">
    <property type="term" value="F:nucleic acid binding"/>
    <property type="evidence" value="ECO:0007669"/>
    <property type="project" value="InterPro"/>
</dbReference>
<dbReference type="InterPro" id="IPR050900">
    <property type="entry name" value="Transposase_IS3/IS150/IS904"/>
</dbReference>
<feature type="domain" description="Integrase catalytic" evidence="1">
    <location>
        <begin position="1"/>
        <end position="157"/>
    </location>
</feature>
<dbReference type="Gene3D" id="3.30.420.10">
    <property type="entry name" value="Ribonuclease H-like superfamily/Ribonuclease H"/>
    <property type="match status" value="1"/>
</dbReference>
<dbReference type="InterPro" id="IPR036397">
    <property type="entry name" value="RNaseH_sf"/>
</dbReference>
<evidence type="ECO:0000313" key="2">
    <source>
        <dbReference type="EMBL" id="PIS23180.1"/>
    </source>
</evidence>
<name>A0A2H0XE05_UNCKA</name>
<dbReference type="AlphaFoldDB" id="A0A2H0XE05"/>
<gene>
    <name evidence="2" type="ORF">COT49_01320</name>
</gene>
<accession>A0A2H0XE05</accession>
<dbReference type="PANTHER" id="PTHR46889:SF4">
    <property type="entry name" value="TRANSPOSASE INSO FOR INSERTION SEQUENCE ELEMENT IS911B-RELATED"/>
    <property type="match status" value="1"/>
</dbReference>
<comment type="caution">
    <text evidence="2">The sequence shown here is derived from an EMBL/GenBank/DDBJ whole genome shotgun (WGS) entry which is preliminary data.</text>
</comment>